<dbReference type="Gene3D" id="1.20.1280.50">
    <property type="match status" value="1"/>
</dbReference>
<name>A0A9D4WLG3_PEA</name>
<dbReference type="PANTHER" id="PTHR44259">
    <property type="entry name" value="OS07G0183000 PROTEIN-RELATED"/>
    <property type="match status" value="1"/>
</dbReference>
<feature type="domain" description="F-box" evidence="1">
    <location>
        <begin position="5"/>
        <end position="40"/>
    </location>
</feature>
<comment type="caution">
    <text evidence="3">The sequence shown here is derived from an EMBL/GenBank/DDBJ whole genome shotgun (WGS) entry which is preliminary data.</text>
</comment>
<dbReference type="InterPro" id="IPR050942">
    <property type="entry name" value="F-box_BR-signaling"/>
</dbReference>
<dbReference type="OrthoDB" id="1337467at2759"/>
<dbReference type="Proteomes" id="UP001058974">
    <property type="component" value="Chromosome 5"/>
</dbReference>
<accession>A0A9D4WLG3</accession>
<protein>
    <submittedName>
        <fullName evidence="3">Uncharacterized protein</fullName>
    </submittedName>
</protein>
<dbReference type="Gramene" id="Psat05G0036700-T1">
    <property type="protein sequence ID" value="KAI5402736.1"/>
    <property type="gene ID" value="KIW84_050367"/>
</dbReference>
<evidence type="ECO:0000259" key="1">
    <source>
        <dbReference type="Pfam" id="PF00646"/>
    </source>
</evidence>
<feature type="domain" description="KIB1-4 beta-propeller" evidence="2">
    <location>
        <begin position="61"/>
        <end position="358"/>
    </location>
</feature>
<dbReference type="AlphaFoldDB" id="A0A9D4WLG3"/>
<dbReference type="Pfam" id="PF00646">
    <property type="entry name" value="F-box"/>
    <property type="match status" value="1"/>
</dbReference>
<evidence type="ECO:0000313" key="3">
    <source>
        <dbReference type="EMBL" id="KAI5402736.1"/>
    </source>
</evidence>
<sequence length="393" mass="45233">MDAPWTELPPEIIETISQKLTIYTDYIRFRSVCRTWFSSVPKTPLHLPPQLPWLIFSHQSFFDISTHKTHLINLPLPSHRTRICGSSHGCLIILDETPQIRLFNPLTRDTLFLPPLNTFPNVVSFDYSNIGREYLVRNPNGDLGYFNLRQMCNYFIRKIVLSSSPSRDEDDEFVAFAIVDGYNNLAFCKKGYDSWIFMSDEVFQFWEDVVYHKGLFYAVSKGGMIAVCDVDVRRVSVIQMTAPVEFSGDIFYVVFSGEEMLLVTRILEQEFSDGGIESDDMFVYKTAGFEVFKMDWNVMAWKKIETLGDRALFVGGNSSMCYSAGDFVGCCADCIYFTDDYSESNHDDAYGKHDFGIFRLLDQIIDPLLPSYPRNSYSWFGWPLPIWVSPNPC</sequence>
<evidence type="ECO:0000313" key="4">
    <source>
        <dbReference type="Proteomes" id="UP001058974"/>
    </source>
</evidence>
<organism evidence="3 4">
    <name type="scientific">Pisum sativum</name>
    <name type="common">Garden pea</name>
    <name type="synonym">Lathyrus oleraceus</name>
    <dbReference type="NCBI Taxonomy" id="3888"/>
    <lineage>
        <taxon>Eukaryota</taxon>
        <taxon>Viridiplantae</taxon>
        <taxon>Streptophyta</taxon>
        <taxon>Embryophyta</taxon>
        <taxon>Tracheophyta</taxon>
        <taxon>Spermatophyta</taxon>
        <taxon>Magnoliopsida</taxon>
        <taxon>eudicotyledons</taxon>
        <taxon>Gunneridae</taxon>
        <taxon>Pentapetalae</taxon>
        <taxon>rosids</taxon>
        <taxon>fabids</taxon>
        <taxon>Fabales</taxon>
        <taxon>Fabaceae</taxon>
        <taxon>Papilionoideae</taxon>
        <taxon>50 kb inversion clade</taxon>
        <taxon>NPAAA clade</taxon>
        <taxon>Hologalegina</taxon>
        <taxon>IRL clade</taxon>
        <taxon>Fabeae</taxon>
        <taxon>Lathyrus</taxon>
    </lineage>
</organism>
<gene>
    <name evidence="3" type="ORF">KIW84_050367</name>
</gene>
<reference evidence="3 4" key="1">
    <citation type="journal article" date="2022" name="Nat. Genet.">
        <title>Improved pea reference genome and pan-genome highlight genomic features and evolutionary characteristics.</title>
        <authorList>
            <person name="Yang T."/>
            <person name="Liu R."/>
            <person name="Luo Y."/>
            <person name="Hu S."/>
            <person name="Wang D."/>
            <person name="Wang C."/>
            <person name="Pandey M.K."/>
            <person name="Ge S."/>
            <person name="Xu Q."/>
            <person name="Li N."/>
            <person name="Li G."/>
            <person name="Huang Y."/>
            <person name="Saxena R.K."/>
            <person name="Ji Y."/>
            <person name="Li M."/>
            <person name="Yan X."/>
            <person name="He Y."/>
            <person name="Liu Y."/>
            <person name="Wang X."/>
            <person name="Xiang C."/>
            <person name="Varshney R.K."/>
            <person name="Ding H."/>
            <person name="Gao S."/>
            <person name="Zong X."/>
        </authorList>
    </citation>
    <scope>NUCLEOTIDE SEQUENCE [LARGE SCALE GENOMIC DNA]</scope>
    <source>
        <strain evidence="3 4">cv. Zhongwan 6</strain>
    </source>
</reference>
<dbReference type="PANTHER" id="PTHR44259:SF114">
    <property type="entry name" value="OS06G0707300 PROTEIN"/>
    <property type="match status" value="1"/>
</dbReference>
<evidence type="ECO:0000259" key="2">
    <source>
        <dbReference type="Pfam" id="PF03478"/>
    </source>
</evidence>
<dbReference type="InterPro" id="IPR005174">
    <property type="entry name" value="KIB1-4_b-propeller"/>
</dbReference>
<dbReference type="InterPro" id="IPR001810">
    <property type="entry name" value="F-box_dom"/>
</dbReference>
<dbReference type="Gramene" id="Psat0s4081g0040.1">
    <property type="protein sequence ID" value="Psat0s4081g0040.1.cds1"/>
    <property type="gene ID" value="Psat0s4081g0040"/>
</dbReference>
<proteinExistence type="predicted"/>
<keyword evidence="4" id="KW-1185">Reference proteome</keyword>
<dbReference type="Pfam" id="PF03478">
    <property type="entry name" value="Beta-prop_KIB1-4"/>
    <property type="match status" value="1"/>
</dbReference>
<dbReference type="EMBL" id="JAMSHJ010000005">
    <property type="protein sequence ID" value="KAI5402736.1"/>
    <property type="molecule type" value="Genomic_DNA"/>
</dbReference>